<feature type="compositionally biased region" description="Polar residues" evidence="1">
    <location>
        <begin position="491"/>
        <end position="502"/>
    </location>
</feature>
<dbReference type="OrthoDB" id="3256495at2759"/>
<accession>J4H1N6</accession>
<gene>
    <name evidence="2" type="ORF">FIBRA_02116</name>
</gene>
<feature type="compositionally biased region" description="Basic and acidic residues" evidence="1">
    <location>
        <begin position="36"/>
        <end position="45"/>
    </location>
</feature>
<feature type="region of interest" description="Disordered" evidence="1">
    <location>
        <begin position="491"/>
        <end position="511"/>
    </location>
</feature>
<evidence type="ECO:0000256" key="1">
    <source>
        <dbReference type="SAM" id="MobiDB-lite"/>
    </source>
</evidence>
<name>J4H1N6_9APHY</name>
<feature type="compositionally biased region" description="Low complexity" evidence="1">
    <location>
        <begin position="47"/>
        <end position="57"/>
    </location>
</feature>
<organism evidence="2 3">
    <name type="scientific">Fibroporia radiculosa</name>
    <dbReference type="NCBI Taxonomy" id="599839"/>
    <lineage>
        <taxon>Eukaryota</taxon>
        <taxon>Fungi</taxon>
        <taxon>Dikarya</taxon>
        <taxon>Basidiomycota</taxon>
        <taxon>Agaricomycotina</taxon>
        <taxon>Agaricomycetes</taxon>
        <taxon>Polyporales</taxon>
        <taxon>Fibroporiaceae</taxon>
        <taxon>Fibroporia</taxon>
    </lineage>
</organism>
<reference evidence="2 3" key="1">
    <citation type="journal article" date="2012" name="Appl. Environ. Microbiol.">
        <title>Short-read sequencing for genomic analysis of the brown rot fungus Fibroporia radiculosa.</title>
        <authorList>
            <person name="Tang J.D."/>
            <person name="Perkins A.D."/>
            <person name="Sonstegard T.S."/>
            <person name="Schroeder S.G."/>
            <person name="Burgess S.C."/>
            <person name="Diehl S.V."/>
        </authorList>
    </citation>
    <scope>NUCLEOTIDE SEQUENCE [LARGE SCALE GENOMIC DNA]</scope>
    <source>
        <strain evidence="2 3">TFFH 294</strain>
    </source>
</reference>
<dbReference type="GeneID" id="24095000"/>
<sequence length="722" mass="78354">MNIDTTDPHSLSELESLSDSDWLDIASSRASDTDFDSDRDIDRPSSRRSFNSIGSSSRDGDGEVQAWEGFVDDPVDESPTIHLSLTTRSTALSDAVATLIDPGAVPDAELQDPSEDQRVKDALDQSMMSTLSSSPSRSHPNSLNASHASIIQSRDLRLSFPDPLTSSREELLNTSYEEVANSTETDDVSPGLAADIPPVYADAADPGAPAMPVVPPWDGDSIQADMYIVLYGSSSTVKWSFIDKLLEKIAQGTGFMLTSKIIGLIDGYVRFLSSDEECRIVSVLDRTGDDVSSYVSLDRPSLAVVFLPSAMKALPDHTLYLPVLARSLSVVDLPYSADQLLDAEQYWDTLRVSRSKVVSTTMGSSAVIDHDEIERFAPRLVFRALRPVLARPVRKPAQRLTSKHAWTILAVLSVVLGYAVTGSFTTPALIATPPQEQTTLTNSWGTERPVNVPPNSSASPLVPSPVSSALVPSLKDLALAVLPAQLSASTSGSRQGLASSTPKADRIGESAGAPSECPCGCGLITWPGKLVATTDLMLRPTPPVPALRENSQSSLSLIAPLPLHRTASKGKSKAPLHPEQSLYALSTKIAGSLSEYFDLEILAAVVVRDVQEILDALDELVHAIVRQTNLAWEQSKDTAHEIRGYLQERHTRARANALALRDMGGRIIDSLRGRAGVAKENARAIRESMRSLDIWKTPQARKEEASRIHQRFRERFRERKVA</sequence>
<feature type="region of interest" description="Disordered" evidence="1">
    <location>
        <begin position="28"/>
        <end position="63"/>
    </location>
</feature>
<feature type="compositionally biased region" description="Low complexity" evidence="1">
    <location>
        <begin position="449"/>
        <end position="463"/>
    </location>
</feature>
<dbReference type="HOGENOM" id="CLU_386169_0_0_1"/>
<dbReference type="STRING" id="599839.J4H1N6"/>
<feature type="compositionally biased region" description="Polar residues" evidence="1">
    <location>
        <begin position="436"/>
        <end position="445"/>
    </location>
</feature>
<proteinExistence type="predicted"/>
<dbReference type="RefSeq" id="XP_012179372.1">
    <property type="nucleotide sequence ID" value="XM_012323982.1"/>
</dbReference>
<feature type="region of interest" description="Disordered" evidence="1">
    <location>
        <begin position="436"/>
        <end position="463"/>
    </location>
</feature>
<dbReference type="AlphaFoldDB" id="J4H1N6"/>
<dbReference type="EMBL" id="HE796965">
    <property type="protein sequence ID" value="CCM00089.1"/>
    <property type="molecule type" value="Genomic_DNA"/>
</dbReference>
<keyword evidence="3" id="KW-1185">Reference proteome</keyword>
<dbReference type="Proteomes" id="UP000006352">
    <property type="component" value="Unassembled WGS sequence"/>
</dbReference>
<evidence type="ECO:0000313" key="2">
    <source>
        <dbReference type="EMBL" id="CCM00089.1"/>
    </source>
</evidence>
<dbReference type="InParanoid" id="J4H1N6"/>
<evidence type="ECO:0000313" key="3">
    <source>
        <dbReference type="Proteomes" id="UP000006352"/>
    </source>
</evidence>
<protein>
    <submittedName>
        <fullName evidence="2">Uncharacterized protein</fullName>
    </submittedName>
</protein>